<sequence length="711" mass="81498">MISNKFSNWTFTRGGACVRMALQQSNTTKQPSAPILQPQSETSNLHSATDPKNLANPLTSKRRYFTINHSPKYSDDSEDISDAEDPEWVPEAKSPKWTLPFGTIPVQSPSIEITCSENAADLDSSTDDDPIVPNENPVNVYNSSTKLSQRRINYLARMQGQLYKGLKKTAEGKRTYSTIKQPKAILPRGCKPSCKKNKQTHCDEFTDKDRQIIFDGVWKMDWNQKRVFISSNVDSDKPAEKTTIAEQSRRKRTLTYHLKREDKRIRICKSMLLSTTGIGEWQLLQWTRESSDGVGTQTSSLLQTTPNRKHEKNAINRQFVKDFIGDLPKLPSHYCRSSTSRLYLQPDIPSFAKLYERYIEYCADKSIASVSMRIFKEVIDEEKVSIFHPRKDQCDVCCGHDTGNVSEEVYLNHIEKKTQAREEKIRDKERAVQNECKVITLDVQAVLLAPSLQASSMYYKTKLACHNYTIYDLASGNVCCYFWHEGEGGLEANHFASCLFDYINNIIDSAGERLIIYSDGCMYQNKNCLLANTLLHIAISRGIIIYQKILEKGHTQMECDSIHSTIERTIRRKPIYVPADYVDAIKRARPSHPYTVKYLDHTFFKDFTNLNYYKSIRPGMKVGDKNVADLRVLKYTPDGTIQFKTKYSDEFESLPSPRKYRTSQSTSANLQIQPLYSSSLKIKASKFKHLSELKAVMPRDYHGFYDSLKHD</sequence>
<feature type="compositionally biased region" description="Polar residues" evidence="1">
    <location>
        <begin position="28"/>
        <end position="47"/>
    </location>
</feature>
<feature type="compositionally biased region" description="Acidic residues" evidence="1">
    <location>
        <begin position="76"/>
        <end position="88"/>
    </location>
</feature>
<dbReference type="PANTHER" id="PTHR10773:SF19">
    <property type="match status" value="1"/>
</dbReference>
<comment type="caution">
    <text evidence="2">The sequence shown here is derived from an EMBL/GenBank/DDBJ whole genome shotgun (WGS) entry which is preliminary data.</text>
</comment>
<organism evidence="2 4">
    <name type="scientific">Patella caerulea</name>
    <name type="common">Rayed Mediterranean limpet</name>
    <dbReference type="NCBI Taxonomy" id="87958"/>
    <lineage>
        <taxon>Eukaryota</taxon>
        <taxon>Metazoa</taxon>
        <taxon>Spiralia</taxon>
        <taxon>Lophotrochozoa</taxon>
        <taxon>Mollusca</taxon>
        <taxon>Gastropoda</taxon>
        <taxon>Patellogastropoda</taxon>
        <taxon>Patelloidea</taxon>
        <taxon>Patellidae</taxon>
        <taxon>Patella</taxon>
    </lineage>
</organism>
<evidence type="ECO:0000313" key="2">
    <source>
        <dbReference type="EMBL" id="KAK6171990.1"/>
    </source>
</evidence>
<dbReference type="Proteomes" id="UP001347796">
    <property type="component" value="Unassembled WGS sequence"/>
</dbReference>
<reference evidence="2 4" key="1">
    <citation type="submission" date="2024-01" db="EMBL/GenBank/DDBJ databases">
        <title>The genome of the rayed Mediterranean limpet Patella caerulea (Linnaeus, 1758).</title>
        <authorList>
            <person name="Anh-Thu Weber A."/>
            <person name="Halstead-Nussloch G."/>
        </authorList>
    </citation>
    <scope>NUCLEOTIDE SEQUENCE [LARGE SCALE GENOMIC DNA]</scope>
    <source>
        <strain evidence="2">AATW-2023a</strain>
        <tissue evidence="2">Whole specimen</tissue>
    </source>
</reference>
<dbReference type="PANTHER" id="PTHR10773">
    <property type="entry name" value="DNA-DIRECTED RNA POLYMERASES I, II, AND III SUBUNIT RPABC2"/>
    <property type="match status" value="1"/>
</dbReference>
<evidence type="ECO:0000313" key="3">
    <source>
        <dbReference type="EMBL" id="KAK6179968.1"/>
    </source>
</evidence>
<protein>
    <submittedName>
        <fullName evidence="2">Uncharacterized protein</fullName>
    </submittedName>
</protein>
<accession>A0AAN8PL48</accession>
<feature type="region of interest" description="Disordered" evidence="1">
    <location>
        <begin position="28"/>
        <end position="92"/>
    </location>
</feature>
<proteinExistence type="predicted"/>
<dbReference type="AlphaFoldDB" id="A0AAN8PL48"/>
<name>A0AAN8PL48_PATCE</name>
<keyword evidence="4" id="KW-1185">Reference proteome</keyword>
<gene>
    <name evidence="3" type="ORF">SNE40_012206</name>
    <name evidence="2" type="ORF">SNE40_018398</name>
</gene>
<evidence type="ECO:0000313" key="4">
    <source>
        <dbReference type="Proteomes" id="UP001347796"/>
    </source>
</evidence>
<evidence type="ECO:0000256" key="1">
    <source>
        <dbReference type="SAM" id="MobiDB-lite"/>
    </source>
</evidence>
<dbReference type="EMBL" id="JAZGQO010000008">
    <property type="protein sequence ID" value="KAK6179968.1"/>
    <property type="molecule type" value="Genomic_DNA"/>
</dbReference>
<dbReference type="EMBL" id="JAZGQO010000013">
    <property type="protein sequence ID" value="KAK6171990.1"/>
    <property type="molecule type" value="Genomic_DNA"/>
</dbReference>